<dbReference type="OrthoDB" id="5197601at2"/>
<dbReference type="Proteomes" id="UP000199759">
    <property type="component" value="Unassembled WGS sequence"/>
</dbReference>
<dbReference type="Pfam" id="PF01557">
    <property type="entry name" value="FAA_hydrolase"/>
    <property type="match status" value="1"/>
</dbReference>
<keyword evidence="4" id="KW-1185">Reference proteome</keyword>
<dbReference type="Gene3D" id="3.90.850.10">
    <property type="entry name" value="Fumarylacetoacetase-like, C-terminal domain"/>
    <property type="match status" value="1"/>
</dbReference>
<keyword evidence="3" id="KW-0378">Hydrolase</keyword>
<protein>
    <submittedName>
        <fullName evidence="3">Fumarylpyruvate hydrolase</fullName>
    </submittedName>
</protein>
<keyword evidence="3" id="KW-0670">Pyruvate</keyword>
<dbReference type="InterPro" id="IPR036663">
    <property type="entry name" value="Fumarylacetoacetase_C_sf"/>
</dbReference>
<gene>
    <name evidence="3" type="ORF">SAMN04488568_1094</name>
</gene>
<name>A0A1G9S9M9_9PROT</name>
<evidence type="ECO:0000313" key="4">
    <source>
        <dbReference type="Proteomes" id="UP000199759"/>
    </source>
</evidence>
<dbReference type="InterPro" id="IPR011234">
    <property type="entry name" value="Fumarylacetoacetase-like_C"/>
</dbReference>
<dbReference type="AlphaFoldDB" id="A0A1G9S9M9"/>
<dbReference type="GO" id="GO:0046872">
    <property type="term" value="F:metal ion binding"/>
    <property type="evidence" value="ECO:0007669"/>
    <property type="project" value="UniProtKB-KW"/>
</dbReference>
<evidence type="ECO:0000313" key="3">
    <source>
        <dbReference type="EMBL" id="SDM32017.1"/>
    </source>
</evidence>
<evidence type="ECO:0000259" key="2">
    <source>
        <dbReference type="Pfam" id="PF01557"/>
    </source>
</evidence>
<accession>A0A1G9S9M9</accession>
<dbReference type="GO" id="GO:0018773">
    <property type="term" value="F:acetylpyruvate hydrolase activity"/>
    <property type="evidence" value="ECO:0007669"/>
    <property type="project" value="TreeGrafter"/>
</dbReference>
<dbReference type="PANTHER" id="PTHR11820">
    <property type="entry name" value="ACYLPYRUVASE"/>
    <property type="match status" value="1"/>
</dbReference>
<dbReference type="EMBL" id="FNHG01000009">
    <property type="protein sequence ID" value="SDM32017.1"/>
    <property type="molecule type" value="Genomic_DNA"/>
</dbReference>
<reference evidence="3 4" key="1">
    <citation type="submission" date="2016-10" db="EMBL/GenBank/DDBJ databases">
        <authorList>
            <person name="de Groot N.N."/>
        </authorList>
    </citation>
    <scope>NUCLEOTIDE SEQUENCE [LARGE SCALE GENOMIC DNA]</scope>
    <source>
        <strain evidence="3 4">DSM 16077</strain>
    </source>
</reference>
<dbReference type="STRING" id="144026.SAMN04488568_1094"/>
<dbReference type="SUPFAM" id="SSF56529">
    <property type="entry name" value="FAH"/>
    <property type="match status" value="1"/>
</dbReference>
<feature type="domain" description="Fumarylacetoacetase-like C-terminal" evidence="2">
    <location>
        <begin position="27"/>
        <end position="210"/>
    </location>
</feature>
<proteinExistence type="predicted"/>
<dbReference type="PANTHER" id="PTHR11820:SF90">
    <property type="entry name" value="FLUTATHIONE S-TRANSFERASE"/>
    <property type="match status" value="1"/>
</dbReference>
<sequence length="211" mass="22690">MTDIIPTPDLPSLPIEDDARRFPVRRIFCIGRNYADHAKEMGAAAEAIFFMKPSDAVTTASRVPYPQASSDLHHEVELVLALGDGGAIMGCAVGVDLTRRDLQGAMKAKGGPWEIGKSFENSAPVGLLRFGPVPERGAISLKVNGVRRQSGDLSEMILPPRRVLSELARYFTLKPGDLVFTGTPAGVGPLQRDDQVKAEIAGLPPLEFTIS</sequence>
<keyword evidence="1" id="KW-0479">Metal-binding</keyword>
<evidence type="ECO:0000256" key="1">
    <source>
        <dbReference type="ARBA" id="ARBA00022723"/>
    </source>
</evidence>
<organism evidence="3 4">
    <name type="scientific">Maricaulis salignorans</name>
    <dbReference type="NCBI Taxonomy" id="144026"/>
    <lineage>
        <taxon>Bacteria</taxon>
        <taxon>Pseudomonadati</taxon>
        <taxon>Pseudomonadota</taxon>
        <taxon>Alphaproteobacteria</taxon>
        <taxon>Maricaulales</taxon>
        <taxon>Maricaulaceae</taxon>
        <taxon>Maricaulis</taxon>
    </lineage>
</organism>
<dbReference type="RefSeq" id="WP_091769871.1">
    <property type="nucleotide sequence ID" value="NZ_FNHG01000009.1"/>
</dbReference>